<dbReference type="Proteomes" id="UP000218824">
    <property type="component" value="Chromosome"/>
</dbReference>
<dbReference type="AlphaFoldDB" id="A0AAU9AJ42"/>
<sequence>MILFRDRRGVFRRARLDMLDGRGDYRRASADNIRPPRTGMPRSGAAGFSGRLRSKRGPCEGAACVPAFRVRNARIGAVFRRRRGKSAVSAAAMSAAVRGGRMVIER</sequence>
<evidence type="ECO:0000313" key="3">
    <source>
        <dbReference type="Proteomes" id="UP000218824"/>
    </source>
</evidence>
<name>A0AAU9AJ42_LYSEN</name>
<protein>
    <submittedName>
        <fullName evidence="2">Uncharacterized protein</fullName>
    </submittedName>
</protein>
<evidence type="ECO:0000256" key="1">
    <source>
        <dbReference type="SAM" id="MobiDB-lite"/>
    </source>
</evidence>
<dbReference type="KEGG" id="lem:LEN_2311"/>
<feature type="region of interest" description="Disordered" evidence="1">
    <location>
        <begin position="27"/>
        <end position="52"/>
    </location>
</feature>
<dbReference type="EMBL" id="AP014940">
    <property type="protein sequence ID" value="BAV97798.1"/>
    <property type="molecule type" value="Genomic_DNA"/>
</dbReference>
<gene>
    <name evidence="2" type="ORF">LEN_2311</name>
</gene>
<accession>A0AAU9AJ42</accession>
<reference evidence="2 3" key="1">
    <citation type="journal article" date="2017" name="DNA Res.">
        <title>Complete genome sequence and expression profile of the commercial lytic enzyme producer Lysobacter enzymogenes M497-1.</title>
        <authorList>
            <person name="Takami H."/>
            <person name="Toyoda A."/>
            <person name="Uchiyama I."/>
            <person name="Itoh T."/>
            <person name="Takaki Y."/>
            <person name="Arai W."/>
            <person name="Nishi S."/>
            <person name="Kawai M."/>
            <person name="Shinya K."/>
            <person name="Ikeda H."/>
        </authorList>
    </citation>
    <scope>NUCLEOTIDE SEQUENCE [LARGE SCALE GENOMIC DNA]</scope>
    <source>
        <strain evidence="2 3">M497-1</strain>
    </source>
</reference>
<proteinExistence type="predicted"/>
<evidence type="ECO:0000313" key="2">
    <source>
        <dbReference type="EMBL" id="BAV97798.1"/>
    </source>
</evidence>
<organism evidence="2 3">
    <name type="scientific">Lysobacter enzymogenes</name>
    <dbReference type="NCBI Taxonomy" id="69"/>
    <lineage>
        <taxon>Bacteria</taxon>
        <taxon>Pseudomonadati</taxon>
        <taxon>Pseudomonadota</taxon>
        <taxon>Gammaproteobacteria</taxon>
        <taxon>Lysobacterales</taxon>
        <taxon>Lysobacteraceae</taxon>
        <taxon>Lysobacter</taxon>
    </lineage>
</organism>